<accession>A0ABP7Q1D1</accession>
<dbReference type="Pfam" id="PF13568">
    <property type="entry name" value="OMP_b-brl_2"/>
    <property type="match status" value="1"/>
</dbReference>
<comment type="caution">
    <text evidence="3">The sequence shown here is derived from an EMBL/GenBank/DDBJ whole genome shotgun (WGS) entry which is preliminary data.</text>
</comment>
<gene>
    <name evidence="3" type="ORF">GCM10022210_26600</name>
</gene>
<name>A0ABP7Q1D1_9SPHI</name>
<evidence type="ECO:0000259" key="2">
    <source>
        <dbReference type="Pfam" id="PF13568"/>
    </source>
</evidence>
<reference evidence="4" key="1">
    <citation type="journal article" date="2019" name="Int. J. Syst. Evol. Microbiol.">
        <title>The Global Catalogue of Microorganisms (GCM) 10K type strain sequencing project: providing services to taxonomists for standard genome sequencing and annotation.</title>
        <authorList>
            <consortium name="The Broad Institute Genomics Platform"/>
            <consortium name="The Broad Institute Genome Sequencing Center for Infectious Disease"/>
            <person name="Wu L."/>
            <person name="Ma J."/>
        </authorList>
    </citation>
    <scope>NUCLEOTIDE SEQUENCE [LARGE SCALE GENOMIC DNA]</scope>
    <source>
        <strain evidence="4">JCM 16601</strain>
    </source>
</reference>
<feature type="chain" id="PRO_5046847823" description="Outer membrane protein beta-barrel domain-containing protein" evidence="1">
    <location>
        <begin position="25"/>
        <end position="233"/>
    </location>
</feature>
<organism evidence="3 4">
    <name type="scientific">Mucilaginibacter dorajii</name>
    <dbReference type="NCBI Taxonomy" id="692994"/>
    <lineage>
        <taxon>Bacteria</taxon>
        <taxon>Pseudomonadati</taxon>
        <taxon>Bacteroidota</taxon>
        <taxon>Sphingobacteriia</taxon>
        <taxon>Sphingobacteriales</taxon>
        <taxon>Sphingobacteriaceae</taxon>
        <taxon>Mucilaginibacter</taxon>
    </lineage>
</organism>
<proteinExistence type="predicted"/>
<dbReference type="EMBL" id="BAAAZC010000019">
    <property type="protein sequence ID" value="GAA3974876.1"/>
    <property type="molecule type" value="Genomic_DNA"/>
</dbReference>
<dbReference type="RefSeq" id="WP_259087685.1">
    <property type="nucleotide sequence ID" value="NZ_BAAAZC010000019.1"/>
</dbReference>
<feature type="domain" description="Outer membrane protein beta-barrel" evidence="2">
    <location>
        <begin position="24"/>
        <end position="207"/>
    </location>
</feature>
<keyword evidence="4" id="KW-1185">Reference proteome</keyword>
<dbReference type="Proteomes" id="UP001500742">
    <property type="component" value="Unassembled WGS sequence"/>
</dbReference>
<evidence type="ECO:0000313" key="4">
    <source>
        <dbReference type="Proteomes" id="UP001500742"/>
    </source>
</evidence>
<sequence>MNIRKLYLLILLPALITAVNMANAQTRVGIKAGVNFSNVLMNDENGNKINTQSVPGILLALTVDIPITGNFYIQPAAQYARKGYKQATGGFYGSATNFKVNASYIEVPVNLLFKPHLGTGNLLLGAGPYMGYGTGGNWKSDNDAAIGDMNVGKKGNIIFKNNAMDGGDLNSYLYGKPLDYGLNFLAGYEFFSKLSVQLGAQLGLANLQPQTDGATTNGKLKNSGFGISLGYKF</sequence>
<keyword evidence="1" id="KW-0732">Signal</keyword>
<protein>
    <recommendedName>
        <fullName evidence="2">Outer membrane protein beta-barrel domain-containing protein</fullName>
    </recommendedName>
</protein>
<dbReference type="InterPro" id="IPR025665">
    <property type="entry name" value="Beta-barrel_OMP_2"/>
</dbReference>
<evidence type="ECO:0000313" key="3">
    <source>
        <dbReference type="EMBL" id="GAA3974876.1"/>
    </source>
</evidence>
<evidence type="ECO:0000256" key="1">
    <source>
        <dbReference type="SAM" id="SignalP"/>
    </source>
</evidence>
<feature type="signal peptide" evidence="1">
    <location>
        <begin position="1"/>
        <end position="24"/>
    </location>
</feature>